<gene>
    <name evidence="2" type="ORF">BDV98DRAFT_557559</name>
</gene>
<keyword evidence="1" id="KW-1133">Transmembrane helix</keyword>
<protein>
    <submittedName>
        <fullName evidence="2">Uncharacterized protein</fullName>
    </submittedName>
</protein>
<accession>A0A5C3R7G3</accession>
<feature type="transmembrane region" description="Helical" evidence="1">
    <location>
        <begin position="12"/>
        <end position="31"/>
    </location>
</feature>
<keyword evidence="3" id="KW-1185">Reference proteome</keyword>
<keyword evidence="1" id="KW-0812">Transmembrane</keyword>
<sequence length="70" mass="7899">MSTSFLLGCRSLVFVAYVLATLSVFLPSYFLCDCAFLRAYALRWLLIRLHNASRILSLRVCAPSQVHNCS</sequence>
<organism evidence="2 3">
    <name type="scientific">Pterulicium gracile</name>
    <dbReference type="NCBI Taxonomy" id="1884261"/>
    <lineage>
        <taxon>Eukaryota</taxon>
        <taxon>Fungi</taxon>
        <taxon>Dikarya</taxon>
        <taxon>Basidiomycota</taxon>
        <taxon>Agaricomycotina</taxon>
        <taxon>Agaricomycetes</taxon>
        <taxon>Agaricomycetidae</taxon>
        <taxon>Agaricales</taxon>
        <taxon>Pleurotineae</taxon>
        <taxon>Pterulaceae</taxon>
        <taxon>Pterulicium</taxon>
    </lineage>
</organism>
<reference evidence="2 3" key="1">
    <citation type="journal article" date="2019" name="Nat. Ecol. Evol.">
        <title>Megaphylogeny resolves global patterns of mushroom evolution.</title>
        <authorList>
            <person name="Varga T."/>
            <person name="Krizsan K."/>
            <person name="Foldi C."/>
            <person name="Dima B."/>
            <person name="Sanchez-Garcia M."/>
            <person name="Sanchez-Ramirez S."/>
            <person name="Szollosi G.J."/>
            <person name="Szarkandi J.G."/>
            <person name="Papp V."/>
            <person name="Albert L."/>
            <person name="Andreopoulos W."/>
            <person name="Angelini C."/>
            <person name="Antonin V."/>
            <person name="Barry K.W."/>
            <person name="Bougher N.L."/>
            <person name="Buchanan P."/>
            <person name="Buyck B."/>
            <person name="Bense V."/>
            <person name="Catcheside P."/>
            <person name="Chovatia M."/>
            <person name="Cooper J."/>
            <person name="Damon W."/>
            <person name="Desjardin D."/>
            <person name="Finy P."/>
            <person name="Geml J."/>
            <person name="Haridas S."/>
            <person name="Hughes K."/>
            <person name="Justo A."/>
            <person name="Karasinski D."/>
            <person name="Kautmanova I."/>
            <person name="Kiss B."/>
            <person name="Kocsube S."/>
            <person name="Kotiranta H."/>
            <person name="LaButti K.M."/>
            <person name="Lechner B.E."/>
            <person name="Liimatainen K."/>
            <person name="Lipzen A."/>
            <person name="Lukacs Z."/>
            <person name="Mihaltcheva S."/>
            <person name="Morgado L.N."/>
            <person name="Niskanen T."/>
            <person name="Noordeloos M.E."/>
            <person name="Ohm R.A."/>
            <person name="Ortiz-Santana B."/>
            <person name="Ovrebo C."/>
            <person name="Racz N."/>
            <person name="Riley R."/>
            <person name="Savchenko A."/>
            <person name="Shiryaev A."/>
            <person name="Soop K."/>
            <person name="Spirin V."/>
            <person name="Szebenyi C."/>
            <person name="Tomsovsky M."/>
            <person name="Tulloss R.E."/>
            <person name="Uehling J."/>
            <person name="Grigoriev I.V."/>
            <person name="Vagvolgyi C."/>
            <person name="Papp T."/>
            <person name="Martin F.M."/>
            <person name="Miettinen O."/>
            <person name="Hibbett D.S."/>
            <person name="Nagy L.G."/>
        </authorList>
    </citation>
    <scope>NUCLEOTIDE SEQUENCE [LARGE SCALE GENOMIC DNA]</scope>
    <source>
        <strain evidence="2 3">CBS 309.79</strain>
    </source>
</reference>
<evidence type="ECO:0000256" key="1">
    <source>
        <dbReference type="SAM" id="Phobius"/>
    </source>
</evidence>
<keyword evidence="1" id="KW-0472">Membrane</keyword>
<dbReference type="Proteomes" id="UP000305067">
    <property type="component" value="Unassembled WGS sequence"/>
</dbReference>
<evidence type="ECO:0000313" key="3">
    <source>
        <dbReference type="Proteomes" id="UP000305067"/>
    </source>
</evidence>
<dbReference type="EMBL" id="ML178814">
    <property type="protein sequence ID" value="TFL07274.1"/>
    <property type="molecule type" value="Genomic_DNA"/>
</dbReference>
<name>A0A5C3R7G3_9AGAR</name>
<proteinExistence type="predicted"/>
<evidence type="ECO:0000313" key="2">
    <source>
        <dbReference type="EMBL" id="TFL07274.1"/>
    </source>
</evidence>
<dbReference type="AlphaFoldDB" id="A0A5C3R7G3"/>